<protein>
    <recommendedName>
        <fullName evidence="1">DNA binding HTH domain-containing protein</fullName>
    </recommendedName>
</protein>
<dbReference type="RefSeq" id="WP_311660118.1">
    <property type="nucleotide sequence ID" value="NZ_JAVRHY010000017.1"/>
</dbReference>
<sequence length="146" mass="15943">MTQSQTSLPTAHDPTSGVVPRAVSLLRRHADGRPPQLTAAARRQLEAHAWASEAALERCLQRALVLCDGRAIEPRHLGLSGSAADHLRREQRRILNSLRAARGLRRDAAARLGIAPRVLRLKLAELKAQGIGLPAFAPDEAELRHE</sequence>
<keyword evidence="3" id="KW-1185">Reference proteome</keyword>
<dbReference type="Pfam" id="PF02954">
    <property type="entry name" value="HTH_8"/>
    <property type="match status" value="1"/>
</dbReference>
<feature type="domain" description="DNA binding HTH" evidence="1">
    <location>
        <begin position="90"/>
        <end position="125"/>
    </location>
</feature>
<reference evidence="2 3" key="1">
    <citation type="submission" date="2023-09" db="EMBL/GenBank/DDBJ databases">
        <authorList>
            <person name="Rey-Velasco X."/>
        </authorList>
    </citation>
    <scope>NUCLEOTIDE SEQUENCE [LARGE SCALE GENOMIC DNA]</scope>
    <source>
        <strain evidence="2 3">P385</strain>
    </source>
</reference>
<accession>A0ABU3BBF0</accession>
<evidence type="ECO:0000313" key="2">
    <source>
        <dbReference type="EMBL" id="MDT0619589.1"/>
    </source>
</evidence>
<organism evidence="2 3">
    <name type="scientific">Spectribacter acetivorans</name>
    <dbReference type="NCBI Taxonomy" id="3075603"/>
    <lineage>
        <taxon>Bacteria</taxon>
        <taxon>Pseudomonadati</taxon>
        <taxon>Pseudomonadota</taxon>
        <taxon>Gammaproteobacteria</taxon>
        <taxon>Salinisphaerales</taxon>
        <taxon>Salinisphaeraceae</taxon>
        <taxon>Spectribacter</taxon>
    </lineage>
</organism>
<evidence type="ECO:0000259" key="1">
    <source>
        <dbReference type="Pfam" id="PF02954"/>
    </source>
</evidence>
<proteinExistence type="predicted"/>
<gene>
    <name evidence="2" type="ORF">RM531_14015</name>
</gene>
<dbReference type="Gene3D" id="1.10.8.60">
    <property type="match status" value="1"/>
</dbReference>
<dbReference type="EMBL" id="JAVRHY010000017">
    <property type="protein sequence ID" value="MDT0619589.1"/>
    <property type="molecule type" value="Genomic_DNA"/>
</dbReference>
<dbReference type="InterPro" id="IPR002197">
    <property type="entry name" value="HTH_Fis"/>
</dbReference>
<dbReference type="Proteomes" id="UP001259982">
    <property type="component" value="Unassembled WGS sequence"/>
</dbReference>
<evidence type="ECO:0000313" key="3">
    <source>
        <dbReference type="Proteomes" id="UP001259982"/>
    </source>
</evidence>
<name>A0ABU3BBF0_9GAMM</name>
<comment type="caution">
    <text evidence="2">The sequence shown here is derived from an EMBL/GenBank/DDBJ whole genome shotgun (WGS) entry which is preliminary data.</text>
</comment>